<feature type="chain" id="PRO_5044274133" description="SOUL heme-binding protein" evidence="3">
    <location>
        <begin position="17"/>
        <end position="408"/>
    </location>
</feature>
<dbReference type="SUPFAM" id="SSF54427">
    <property type="entry name" value="NTF2-like"/>
    <property type="match status" value="1"/>
</dbReference>
<comment type="caution">
    <text evidence="4">The sequence shown here is derived from an EMBL/GenBank/DDBJ whole genome shotgun (WGS) entry which is preliminary data.</text>
</comment>
<protein>
    <recommendedName>
        <fullName evidence="6">SOUL heme-binding protein</fullName>
    </recommendedName>
</protein>
<dbReference type="Gene3D" id="3.20.80.10">
    <property type="entry name" value="Regulatory factor, effector binding domain"/>
    <property type="match status" value="1"/>
</dbReference>
<dbReference type="Pfam" id="PF10184">
    <property type="entry name" value="DUF2358"/>
    <property type="match status" value="1"/>
</dbReference>
<evidence type="ECO:0000313" key="5">
    <source>
        <dbReference type="Proteomes" id="UP001515480"/>
    </source>
</evidence>
<dbReference type="PANTHER" id="PTHR11220">
    <property type="entry name" value="HEME-BINDING PROTEIN-RELATED"/>
    <property type="match status" value="1"/>
</dbReference>
<keyword evidence="5" id="KW-1185">Reference proteome</keyword>
<organism evidence="4 5">
    <name type="scientific">Prymnesium parvum</name>
    <name type="common">Toxic golden alga</name>
    <dbReference type="NCBI Taxonomy" id="97485"/>
    <lineage>
        <taxon>Eukaryota</taxon>
        <taxon>Haptista</taxon>
        <taxon>Haptophyta</taxon>
        <taxon>Prymnesiophyceae</taxon>
        <taxon>Prymnesiales</taxon>
        <taxon>Prymnesiaceae</taxon>
        <taxon>Prymnesium</taxon>
    </lineage>
</organism>
<sequence length="408" mass="45496">MSLAMLQLLLLPVALGWRATTLPCCAHSTAGCSRHSAVLSSASSAANTKFEQLRAKTIECLRLEYDSFFNPMEMEFYDKSVTFEDPLISLTGPEAYKKNVEMLAGSNPVGKLLFSDSALTMHSVTVGPKPEQLSTRWTLQFRFRLLPWAPLAQFTGISQYTLNSNAKVLKQADFWDSVNLVDGGKYEPKDKIAAVIDLLKQLAPKPSGAQAASDKELPYVLLRRAPDYEVRRYPVHVAVSTAYEQRIDGFGTLGAYTNGANSQGKELKAYVPSLISVPVPDGPPNIDGETPRTEDSPPKMMRWPMSVPAFRDETPPQPNDRLERVVKLELMPSKVVAVMPFSEPTTERNVRGYARLLRSALDRDGLSVVDSVKEEEFRLAQFDALNSLGARRSEIWWELKDHLWENGD</sequence>
<dbReference type="InterPro" id="IPR018790">
    <property type="entry name" value="DUF2358"/>
</dbReference>
<keyword evidence="3" id="KW-0732">Signal</keyword>
<dbReference type="AlphaFoldDB" id="A0AB34KAX1"/>
<feature type="signal peptide" evidence="3">
    <location>
        <begin position="1"/>
        <end position="16"/>
    </location>
</feature>
<evidence type="ECO:0000313" key="4">
    <source>
        <dbReference type="EMBL" id="KAL1530156.1"/>
    </source>
</evidence>
<feature type="region of interest" description="Disordered" evidence="2">
    <location>
        <begin position="278"/>
        <end position="300"/>
    </location>
</feature>
<dbReference type="Pfam" id="PF04832">
    <property type="entry name" value="SOUL"/>
    <property type="match status" value="1"/>
</dbReference>
<evidence type="ECO:0000256" key="1">
    <source>
        <dbReference type="ARBA" id="ARBA00009817"/>
    </source>
</evidence>
<comment type="similarity">
    <text evidence="1">Belongs to the HEBP family.</text>
</comment>
<dbReference type="SUPFAM" id="SSF55136">
    <property type="entry name" value="Probable bacterial effector-binding domain"/>
    <property type="match status" value="1"/>
</dbReference>
<evidence type="ECO:0000256" key="3">
    <source>
        <dbReference type="SAM" id="SignalP"/>
    </source>
</evidence>
<dbReference type="InterPro" id="IPR011256">
    <property type="entry name" value="Reg_factor_effector_dom_sf"/>
</dbReference>
<dbReference type="InterPro" id="IPR032710">
    <property type="entry name" value="NTF2-like_dom_sf"/>
</dbReference>
<evidence type="ECO:0000256" key="2">
    <source>
        <dbReference type="SAM" id="MobiDB-lite"/>
    </source>
</evidence>
<reference evidence="4 5" key="1">
    <citation type="journal article" date="2024" name="Science">
        <title>Giant polyketide synthase enzymes in the biosynthesis of giant marine polyether toxins.</title>
        <authorList>
            <person name="Fallon T.R."/>
            <person name="Shende V.V."/>
            <person name="Wierzbicki I.H."/>
            <person name="Pendleton A.L."/>
            <person name="Watervoot N.F."/>
            <person name="Auber R.P."/>
            <person name="Gonzalez D.J."/>
            <person name="Wisecaver J.H."/>
            <person name="Moore B.S."/>
        </authorList>
    </citation>
    <scope>NUCLEOTIDE SEQUENCE [LARGE SCALE GENOMIC DNA]</scope>
    <source>
        <strain evidence="4 5">12B1</strain>
    </source>
</reference>
<dbReference type="PANTHER" id="PTHR11220:SF1">
    <property type="entry name" value="HEME-BINDING PROTEIN 2"/>
    <property type="match status" value="1"/>
</dbReference>
<accession>A0AB34KAX1</accession>
<dbReference type="InterPro" id="IPR006917">
    <property type="entry name" value="SOUL_heme-bd"/>
</dbReference>
<gene>
    <name evidence="4" type="ORF">AB1Y20_001072</name>
</gene>
<evidence type="ECO:0008006" key="6">
    <source>
        <dbReference type="Google" id="ProtNLM"/>
    </source>
</evidence>
<name>A0AB34KAX1_PRYPA</name>
<dbReference type="Proteomes" id="UP001515480">
    <property type="component" value="Unassembled WGS sequence"/>
</dbReference>
<dbReference type="EMBL" id="JBGBPQ010000001">
    <property type="protein sequence ID" value="KAL1530156.1"/>
    <property type="molecule type" value="Genomic_DNA"/>
</dbReference>
<proteinExistence type="inferred from homology"/>